<sequence length="201" mass="21623">MSSILIFADLHLGKPGAPGLHWALDMLENATADACVCLGDIIDRDADPATYVPQSYEVLSRAGERFNEVHFISGNHDVHHELTFPAAVMVHPTEVHSFTCAGATVVTAAVASDPDPRMLTFPARQHHGPHLGLLHSSVSGEFSKGLCLPITPQELEACGYDAWVLGHVHSPQVLNEEPFIGWVGMGSAVLYDVPTATLTRL</sequence>
<dbReference type="Proteomes" id="UP000031890">
    <property type="component" value="Chromosome"/>
</dbReference>
<dbReference type="PANTHER" id="PTHR30337">
    <property type="entry name" value="COMPONENT OF ATP-DEPENDENT DSDNA EXONUCLEASE"/>
    <property type="match status" value="1"/>
</dbReference>
<evidence type="ECO:0000259" key="1">
    <source>
        <dbReference type="Pfam" id="PF00149"/>
    </source>
</evidence>
<dbReference type="EMBL" id="CP010827">
    <property type="protein sequence ID" value="AJI79312.1"/>
    <property type="molecule type" value="Genomic_DNA"/>
</dbReference>
<feature type="domain" description="Calcineurin-like phosphoesterase" evidence="1">
    <location>
        <begin position="3"/>
        <end position="171"/>
    </location>
</feature>
<name>A0A0B6ES05_9CORY</name>
<dbReference type="InterPro" id="IPR050535">
    <property type="entry name" value="DNA_Repair-Maintenance_Comp"/>
</dbReference>
<accession>A0A0B6ES05</accession>
<dbReference type="STRING" id="161899.CSING_08965"/>
<dbReference type="AlphaFoldDB" id="A0A0B6ES05"/>
<dbReference type="GO" id="GO:0016787">
    <property type="term" value="F:hydrolase activity"/>
    <property type="evidence" value="ECO:0007669"/>
    <property type="project" value="InterPro"/>
</dbReference>
<dbReference type="KEGG" id="csx:CSING_08965"/>
<proteinExistence type="predicted"/>
<dbReference type="SUPFAM" id="SSF56300">
    <property type="entry name" value="Metallo-dependent phosphatases"/>
    <property type="match status" value="1"/>
</dbReference>
<evidence type="ECO:0000313" key="2">
    <source>
        <dbReference type="EMBL" id="AJI79312.1"/>
    </source>
</evidence>
<evidence type="ECO:0000313" key="3">
    <source>
        <dbReference type="Proteomes" id="UP000031890"/>
    </source>
</evidence>
<dbReference type="Gene3D" id="3.60.21.10">
    <property type="match status" value="1"/>
</dbReference>
<dbReference type="InterPro" id="IPR004843">
    <property type="entry name" value="Calcineurin-like_PHP"/>
</dbReference>
<protein>
    <submittedName>
        <fullName evidence="2">Calcineurin-like phosphoesterase superfamily domain</fullName>
    </submittedName>
</protein>
<organism evidence="2 3">
    <name type="scientific">Corynebacterium singulare</name>
    <dbReference type="NCBI Taxonomy" id="161899"/>
    <lineage>
        <taxon>Bacteria</taxon>
        <taxon>Bacillati</taxon>
        <taxon>Actinomycetota</taxon>
        <taxon>Actinomycetes</taxon>
        <taxon>Mycobacteriales</taxon>
        <taxon>Corynebacteriaceae</taxon>
        <taxon>Corynebacterium</taxon>
    </lineage>
</organism>
<reference evidence="2 3" key="1">
    <citation type="journal article" date="2015" name="Genome Announc.">
        <title>Complete Genome Sequence and Annotation of Corynebacterium singulare DSM 44357, Isolated from a Human Semen Specimen.</title>
        <authorList>
            <person name="Merten M."/>
            <person name="Brinkrolf K."/>
            <person name="Albersmeier A."/>
            <person name="Kutter Y."/>
            <person name="Ruckert C."/>
            <person name="Tauch A."/>
        </authorList>
    </citation>
    <scope>NUCLEOTIDE SEQUENCE [LARGE SCALE GENOMIC DNA]</scope>
    <source>
        <strain evidence="2">IBS B52218</strain>
    </source>
</reference>
<dbReference type="RefSeq" id="WP_236683947.1">
    <property type="nucleotide sequence ID" value="NZ_CP010827.1"/>
</dbReference>
<gene>
    <name evidence="2" type="ORF">CSING_08965</name>
</gene>
<dbReference type="Pfam" id="PF00149">
    <property type="entry name" value="Metallophos"/>
    <property type="match status" value="1"/>
</dbReference>
<dbReference type="InterPro" id="IPR029052">
    <property type="entry name" value="Metallo-depent_PP-like"/>
</dbReference>
<dbReference type="HOGENOM" id="CLU_1319137_0_0_11"/>